<dbReference type="Gene3D" id="2.180.10.10">
    <property type="entry name" value="RHS repeat-associated core"/>
    <property type="match status" value="1"/>
</dbReference>
<feature type="compositionally biased region" description="Polar residues" evidence="4">
    <location>
        <begin position="2424"/>
        <end position="2438"/>
    </location>
</feature>
<feature type="domain" description="Insecticide toxin TcdB middle/C-terminal" evidence="5">
    <location>
        <begin position="918"/>
        <end position="1040"/>
    </location>
</feature>
<dbReference type="InterPro" id="IPR050708">
    <property type="entry name" value="T6SS_VgrG/RHS"/>
</dbReference>
<dbReference type="Pfam" id="PF12255">
    <property type="entry name" value="TcdB_toxin_midC"/>
    <property type="match status" value="1"/>
</dbReference>
<dbReference type="EMBL" id="FNVU01000016">
    <property type="protein sequence ID" value="SEG85650.1"/>
    <property type="molecule type" value="Genomic_DNA"/>
</dbReference>
<dbReference type="PANTHER" id="PTHR32305:SF15">
    <property type="entry name" value="PROTEIN RHSA-RELATED"/>
    <property type="match status" value="1"/>
</dbReference>
<dbReference type="OrthoDB" id="9765204at2"/>
<keyword evidence="8" id="KW-1185">Reference proteome</keyword>
<sequence>MAPSEQGAPERGALADKHIAAPSVSLPKGGGALRGIGETFAVAGASGTAGLRIPLPLTPGRSGWGPTLALGYDSGAGNGPFGLGWSLELPAVSRKTDTGLPRYLDGDESDVFLLSGAEDLVPALAEDAGGEWAPVRVPERTVDGRRYGITRYRPRVEDDFARIERWTDLGDGTTHWRTISGDNITTLYGVDDDSRIQDPDPPRGTPPRVLTWLISESRDDKGNLVRYQYRREDDGDIDVDAAHEQSRPPAARTAQRYLKRVLYGNRTSTLAAGEPVPDEWMFEVVFDYGEHDEADPRPTGAHVWPARKDPFSSCRAGFEVRTYRLCRRVLMFHHFPGEPTAGRDCLVRSLNLAYDETPVASLLVSVTQCGYRRTPQSLFSRALPSLELTYNPVSLGESADVRRLDGEDHVPPVGADDTACEWVDLDGEGIPGVLATMDGSSYYAPNRGRGRFAAPAPLAAVPSAATAGERGQLLDLAGDGLLDLVELGGPNPGFFKRIPHVGWAPFRTFAHLPAVDWADGTIRFTDLNGDGHADVLVAEGDALTWYPSAGEAGFGPAVRLPTGTADDPGPALVFADAENAVFLADMTGDGLADLVRVRHDEVRYWPNHGYGRFGHPVAMDDPPLLDRPDLFDPRRVLLADLDGAGPHDLLYVGTSGTRAYANQSGNRWAGHVDLPAAPAAERPEAVDLLGTGTPCLVWSPPGPTGERSPVRYLELMPRGKPHLLTGIRNNFGAETVIGYAASTAFHLADRAEGRPWATQLPFPVHVVSRVDTVDYVSRNRFTTRYAYHHGHFDGAEREFRGFARVDQWDTEQFAALSDSDAVPAAWPELVNLDAASHTPPARTTTWYHIGAFAGGDELSAVLADEYYREGDADRQLPGLTDTELAGILRPDRPPPPQLLRPDGSRTPRPLSADEAREACRAMRGAILRREVYAEDGTDAADRPYTVEEFSYAVDLVQPRGENRHASFLRRPREAVTLHYERMLREVGGKVVADPRIGHEMVLSVDGFGNVVQSASIAYGRRHRDADPRLTEADHAVQRHARIQLTERTHTAPVDKADAWRTPLPCDTRTYELHGYPVPAPDSAAPLVEPETLAEQLAALGDADMPYHDVAGTSGGPGPHRRLIAHKRTLFRRDNLTGPEPLGVSGTRALPHEDYRLAFTPELLSAVYHRGAEPLLPDPAAVLAAAGYRESAGLRGAGGFPDSDPPGLWWAPSGTLDYRSAPGDSELDEAQRHFFVPRHYTDPFGAVTYVVYDEDDLLVRETSDARGNRITVGERRPRGTVWRNDYRVLAPAVVTDPNGNRGAAAFDTLGMVVGTAVLGKTGVAGADEDIGDTLEGFESDLSENDVREHLRNPAGAPLDILRGATTRLVYDLDAFQRWWRDTDDHTAGGPPSAVLALARERHLLGPGGTPAPRVRATLTYADGLGREIAGMALADAGPLTDGGPDAPERWVGTGWTVFDNKGRAVRQYEPFFSDTAAFEFGNVHGVSPVLFRDPLGRVVATLHPDHTWAKTVFDPWRQTAHDAGDTVDVDDPGADPDVGAHFLRVQRERYLPTWLNLRLAGPPGPENEAAQQTRVYADTPASAFTDCLGVTFLTLSVNRHVRDGATTTEQHATRVDHDVQGNEREVRDARGQLVMRYEYDMLGNRIHGAGMDSGSRWSLDDCEGESVRTWNTLRNDLRITYDELRRPTGVFLRRAGAAAEVMAERTTYGDDPGHPGGAAAAEAANLRGQVHQAFDGAGAVTHARYDFTGNLVRSERRLAADYRGTPDWSRPPQWDGPAFGTEMRHDALGRPIAITLPDGTRLTPGYNEAGQLESVAAQVRGALAETWFVKKIAYDAKGRRTRIASGNGVRTEYRYDPLTFRLTRLNTIREGFPDDCPAPGETPCGVQYLSYTYDAAGNTTHIRDDAQQAVFFRNQRIEPGMRYVYDAVYRLIEATGREHLGQTADPVPASWTDAPRVGQVHPGDGKAMGSYRERYTYDAVGNLRGLEHQSTDVSGGDRGWTRTYEYRERSALEPATVGNRLSTTDIGDVRKSFAYDAHGNTTAMPHTTLMRWDHRDRLAATSTQAVNSGTPETTYYVYDASGQRVRKVTERFAAEGGTPTRLRERIYLGAVEVYREYGQDGATVTLERETLHVMDDAARVALVETRTKGTDNGPERLTRYQLADHLGSAAVELDDRARVISYEEYHPYGSTAYQAVAAAVQAPKRYRFTGKERDEESGLSYHGARYYAPWLGRWTSCEPLFDAHRRISSYAYCSGSPTSRVDPDGGLDVPAWVPGAAKINKARDQFVEDHEYGIEFTKALVRDNSFGFIGTLESMGKLDAPNQSFTAKRAQRDAEAVTVLLNAVSMAATSGGKGGPGAGGGLAPVGGGPVVAPQAPAIPVGGVPVLEASKPKEKPKVTEKEPEPAAATGGTKPAKPEPSAAKGGPNQSRMPKAGQSSTPADWPVGGRWIEVARRWTGNAKKPGSMTSLEIQSAYSGKSIRFREGKAYIEEFELDGRKFDKFDPESRTLGDVKDEYQFLIEIGSESAAKALLDEAGAQSAIAKQHGLALEWMVREENAGAFENLLHEKYPDIQIKTFKK</sequence>
<evidence type="ECO:0000256" key="4">
    <source>
        <dbReference type="SAM" id="MobiDB-lite"/>
    </source>
</evidence>
<dbReference type="InterPro" id="IPR022045">
    <property type="entry name" value="TcdB_toxin_mid/N"/>
</dbReference>
<protein>
    <submittedName>
        <fullName evidence="7">RHS repeat-associated core domain-containing protein</fullName>
    </submittedName>
</protein>
<dbReference type="SUPFAM" id="SSF69318">
    <property type="entry name" value="Integrin alpha N-terminal domain"/>
    <property type="match status" value="1"/>
</dbReference>
<name>A0A1H6DK25_9ACTN</name>
<dbReference type="Pfam" id="PF03534">
    <property type="entry name" value="SpvB"/>
    <property type="match status" value="1"/>
</dbReference>
<evidence type="ECO:0000256" key="1">
    <source>
        <dbReference type="ARBA" id="ARBA00004613"/>
    </source>
</evidence>
<reference evidence="7 8" key="1">
    <citation type="submission" date="2016-10" db="EMBL/GenBank/DDBJ databases">
        <authorList>
            <person name="de Groot N.N."/>
        </authorList>
    </citation>
    <scope>NUCLEOTIDE SEQUENCE [LARGE SCALE GENOMIC DNA]</scope>
    <source>
        <strain evidence="7 8">CGMCC 4.2023</strain>
    </source>
</reference>
<proteinExistence type="predicted"/>
<feature type="compositionally biased region" description="Basic and acidic residues" evidence="4">
    <location>
        <begin position="2388"/>
        <end position="2402"/>
    </location>
</feature>
<evidence type="ECO:0000313" key="8">
    <source>
        <dbReference type="Proteomes" id="UP000236754"/>
    </source>
</evidence>
<dbReference type="InterPro" id="IPR022044">
    <property type="entry name" value="TcdB_toxin_mid/C"/>
</dbReference>
<feature type="region of interest" description="Disordered" evidence="4">
    <location>
        <begin position="2380"/>
        <end position="2443"/>
    </location>
</feature>
<organism evidence="7 8">
    <name type="scientific">Actinacidiphila yanglinensis</name>
    <dbReference type="NCBI Taxonomy" id="310779"/>
    <lineage>
        <taxon>Bacteria</taxon>
        <taxon>Bacillati</taxon>
        <taxon>Actinomycetota</taxon>
        <taxon>Actinomycetes</taxon>
        <taxon>Kitasatosporales</taxon>
        <taxon>Streptomycetaceae</taxon>
        <taxon>Actinacidiphila</taxon>
    </lineage>
</organism>
<evidence type="ECO:0000256" key="2">
    <source>
        <dbReference type="ARBA" id="ARBA00022525"/>
    </source>
</evidence>
<dbReference type="GO" id="GO:0005737">
    <property type="term" value="C:cytoplasm"/>
    <property type="evidence" value="ECO:0007669"/>
    <property type="project" value="InterPro"/>
</dbReference>
<gene>
    <name evidence="7" type="ORF">SAMN05216223_116112</name>
</gene>
<dbReference type="PRINTS" id="PR01341">
    <property type="entry name" value="SALSPVBPROT"/>
</dbReference>
<comment type="subcellular location">
    <subcellularLocation>
        <location evidence="1">Secreted</location>
    </subcellularLocation>
</comment>
<accession>A0A1H6DK25</accession>
<dbReference type="NCBIfam" id="TIGR03696">
    <property type="entry name" value="Rhs_assc_core"/>
    <property type="match status" value="1"/>
</dbReference>
<dbReference type="NCBIfam" id="TIGR01643">
    <property type="entry name" value="YD_repeat_2x"/>
    <property type="match status" value="1"/>
</dbReference>
<evidence type="ECO:0000313" key="7">
    <source>
        <dbReference type="EMBL" id="SEG85650.1"/>
    </source>
</evidence>
<dbReference type="InterPro" id="IPR028994">
    <property type="entry name" value="Integrin_alpha_N"/>
</dbReference>
<evidence type="ECO:0000256" key="3">
    <source>
        <dbReference type="ARBA" id="ARBA00023026"/>
    </source>
</evidence>
<dbReference type="InterPro" id="IPR022385">
    <property type="entry name" value="Rhs_assc_core"/>
</dbReference>
<dbReference type="InterPro" id="IPR003284">
    <property type="entry name" value="Sal_SpvB"/>
</dbReference>
<keyword evidence="2" id="KW-0964">Secreted</keyword>
<feature type="domain" description="Insecticide toxin TcdB middle/N-terminal" evidence="6">
    <location>
        <begin position="669"/>
        <end position="811"/>
    </location>
</feature>
<dbReference type="GO" id="GO:0005576">
    <property type="term" value="C:extracellular region"/>
    <property type="evidence" value="ECO:0007669"/>
    <property type="project" value="UniProtKB-SubCell"/>
</dbReference>
<dbReference type="PANTHER" id="PTHR32305">
    <property type="match status" value="1"/>
</dbReference>
<evidence type="ECO:0000259" key="5">
    <source>
        <dbReference type="Pfam" id="PF12255"/>
    </source>
</evidence>
<feature type="region of interest" description="Disordered" evidence="4">
    <location>
        <begin position="884"/>
        <end position="915"/>
    </location>
</feature>
<dbReference type="Pfam" id="PF12256">
    <property type="entry name" value="TcdB_toxin_midN"/>
    <property type="match status" value="1"/>
</dbReference>
<dbReference type="Proteomes" id="UP000236754">
    <property type="component" value="Unassembled WGS sequence"/>
</dbReference>
<dbReference type="RefSeq" id="WP_103889075.1">
    <property type="nucleotide sequence ID" value="NZ_FNVU01000016.1"/>
</dbReference>
<dbReference type="InterPro" id="IPR006530">
    <property type="entry name" value="YD"/>
</dbReference>
<keyword evidence="3" id="KW-0843">Virulence</keyword>
<evidence type="ECO:0000259" key="6">
    <source>
        <dbReference type="Pfam" id="PF12256"/>
    </source>
</evidence>